<name>A0A3P3UBL7_9BACL</name>
<evidence type="ECO:0000313" key="1">
    <source>
        <dbReference type="EMBL" id="RRJ67076.1"/>
    </source>
</evidence>
<dbReference type="EMBL" id="RRCN01000001">
    <property type="protein sequence ID" value="RRJ67076.1"/>
    <property type="molecule type" value="Genomic_DNA"/>
</dbReference>
<accession>A0A3P3UBL7</accession>
<reference evidence="1 2" key="1">
    <citation type="submission" date="2018-11" db="EMBL/GenBank/DDBJ databases">
        <title>Genome sequencing of Paenibacillus sp. KCOM 3021 (= ChDC PVNT-B20).</title>
        <authorList>
            <person name="Kook J.-K."/>
            <person name="Park S.-N."/>
            <person name="Lim Y.K."/>
        </authorList>
    </citation>
    <scope>NUCLEOTIDE SEQUENCE [LARGE SCALE GENOMIC DNA]</scope>
    <source>
        <strain evidence="1 2">KCOM 3021</strain>
    </source>
</reference>
<dbReference type="AlphaFoldDB" id="A0A3P3UBL7"/>
<dbReference type="Proteomes" id="UP000267017">
    <property type="component" value="Unassembled WGS sequence"/>
</dbReference>
<sequence length="222" mass="23871">MNEALAKKLRLPGGGERTLVLNAPDGYLGELGLGPDHAVYDAKLAGSYDFVQMFFHSIGEVEDRAGEALGAVKPDGLLWLCYPKGGAKAGTDLTRDKGWETVRAAGFEGIALVSVDEVWSAMRFRPAELVKAAPSSSRRAAGSGAVNAKREPARPVETPKDLAAALEAEQAAAAFFRGLAPSHKKAYIEWITDAKRAETRQNRIVQTLEKLKQGLKRPSDKA</sequence>
<protein>
    <recommendedName>
        <fullName evidence="3">YdeI/OmpD-associated family protein</fullName>
    </recommendedName>
</protein>
<proteinExistence type="predicted"/>
<dbReference type="RefSeq" id="WP_128634856.1">
    <property type="nucleotide sequence ID" value="NZ_RRCN01000001.1"/>
</dbReference>
<dbReference type="Pfam" id="PF13376">
    <property type="entry name" value="OmdA"/>
    <property type="match status" value="1"/>
</dbReference>
<evidence type="ECO:0008006" key="3">
    <source>
        <dbReference type="Google" id="ProtNLM"/>
    </source>
</evidence>
<gene>
    <name evidence="1" type="ORF">EHV15_32240</name>
</gene>
<comment type="caution">
    <text evidence="1">The sequence shown here is derived from an EMBL/GenBank/DDBJ whole genome shotgun (WGS) entry which is preliminary data.</text>
</comment>
<evidence type="ECO:0000313" key="2">
    <source>
        <dbReference type="Proteomes" id="UP000267017"/>
    </source>
</evidence>
<organism evidence="1 2">
    <name type="scientific">Paenibacillus oralis</name>
    <dbReference type="NCBI Taxonomy" id="2490856"/>
    <lineage>
        <taxon>Bacteria</taxon>
        <taxon>Bacillati</taxon>
        <taxon>Bacillota</taxon>
        <taxon>Bacilli</taxon>
        <taxon>Bacillales</taxon>
        <taxon>Paenibacillaceae</taxon>
        <taxon>Paenibacillus</taxon>
    </lineage>
</organism>
<dbReference type="OrthoDB" id="9800461at2"/>
<keyword evidence="2" id="KW-1185">Reference proteome</keyword>